<protein>
    <recommendedName>
        <fullName evidence="2">CRISPR type III-associated protein domain-containing protein</fullName>
    </recommendedName>
</protein>
<evidence type="ECO:0000313" key="3">
    <source>
        <dbReference type="EMBL" id="PDW00277.1"/>
    </source>
</evidence>
<dbReference type="RefSeq" id="WP_097646015.1">
    <property type="nucleotide sequence ID" value="NZ_NQWI01000192.1"/>
</dbReference>
<dbReference type="EMBL" id="NQWI01000192">
    <property type="protein sequence ID" value="PDW00277.1"/>
    <property type="molecule type" value="Genomic_DNA"/>
</dbReference>
<sequence>MAEEWIRCNITAELLADAHFGTGSGGGGIDALLARDRHGRPVIWASHVEGVLRDAARRLHDEQTVSDFFGRSGGLQQRALFTSLYTSDASECRIWRSSARQSYDNRAPNDDTLRAIEFVPKGTKFVGTVELPRRDMPLLQRLIQEVDALGSGRATGAGRLKLALAEASLTARQIGTPTKRLKLLLTNCDPLC</sequence>
<organism evidence="3 4">
    <name type="scientific">Candidatus Viridilinea mediisalina</name>
    <dbReference type="NCBI Taxonomy" id="2024553"/>
    <lineage>
        <taxon>Bacteria</taxon>
        <taxon>Bacillati</taxon>
        <taxon>Chloroflexota</taxon>
        <taxon>Chloroflexia</taxon>
        <taxon>Chloroflexales</taxon>
        <taxon>Chloroflexineae</taxon>
        <taxon>Oscillochloridaceae</taxon>
        <taxon>Candidatus Viridilinea</taxon>
    </lineage>
</organism>
<proteinExistence type="predicted"/>
<dbReference type="Proteomes" id="UP000220527">
    <property type="component" value="Unassembled WGS sequence"/>
</dbReference>
<dbReference type="GO" id="GO:0051607">
    <property type="term" value="P:defense response to virus"/>
    <property type="evidence" value="ECO:0007669"/>
    <property type="project" value="UniProtKB-KW"/>
</dbReference>
<reference evidence="4" key="1">
    <citation type="submission" date="2017-08" db="EMBL/GenBank/DDBJ databases">
        <authorList>
            <person name="Grouzdev D.S."/>
            <person name="Gaisin V.A."/>
            <person name="Rysina M.S."/>
            <person name="Gorlenko V.M."/>
        </authorList>
    </citation>
    <scope>NUCLEOTIDE SEQUENCE [LARGE SCALE GENOMIC DNA]</scope>
    <source>
        <strain evidence="4">Kir15-3F</strain>
    </source>
</reference>
<keyword evidence="1" id="KW-0051">Antiviral defense</keyword>
<dbReference type="Pfam" id="PF03787">
    <property type="entry name" value="RAMPs"/>
    <property type="match status" value="1"/>
</dbReference>
<dbReference type="CDD" id="cd09726">
    <property type="entry name" value="RAMP_I_III"/>
    <property type="match status" value="1"/>
</dbReference>
<gene>
    <name evidence="3" type="ORF">CJ255_20900</name>
</gene>
<evidence type="ECO:0000313" key="4">
    <source>
        <dbReference type="Proteomes" id="UP000220527"/>
    </source>
</evidence>
<dbReference type="InterPro" id="IPR005537">
    <property type="entry name" value="RAMP_III_fam"/>
</dbReference>
<evidence type="ECO:0000256" key="1">
    <source>
        <dbReference type="ARBA" id="ARBA00023118"/>
    </source>
</evidence>
<dbReference type="AlphaFoldDB" id="A0A2A6RDL9"/>
<name>A0A2A6RDL9_9CHLR</name>
<dbReference type="OrthoDB" id="482771at2"/>
<evidence type="ECO:0000259" key="2">
    <source>
        <dbReference type="Pfam" id="PF03787"/>
    </source>
</evidence>
<feature type="domain" description="CRISPR type III-associated protein" evidence="2">
    <location>
        <begin position="12"/>
        <end position="161"/>
    </location>
</feature>
<keyword evidence="4" id="KW-1185">Reference proteome</keyword>
<accession>A0A2A6RDL9</accession>
<comment type="caution">
    <text evidence="3">The sequence shown here is derived from an EMBL/GenBank/DDBJ whole genome shotgun (WGS) entry which is preliminary data.</text>
</comment>